<dbReference type="AlphaFoldDB" id="K0X025"/>
<geneLocation type="plasmid" evidence="2 4">
    <name>pMP-R124</name>
</geneLocation>
<proteinExistence type="predicted"/>
<name>K0X025_PSEFL</name>
<organism evidence="2">
    <name type="scientific">Pseudomonas fluorescens R124</name>
    <dbReference type="NCBI Taxonomy" id="743713"/>
    <lineage>
        <taxon>Bacteria</taxon>
        <taxon>Pseudomonadati</taxon>
        <taxon>Pseudomonadota</taxon>
        <taxon>Gammaproteobacteria</taxon>
        <taxon>Pseudomonadales</taxon>
        <taxon>Pseudomonadaceae</taxon>
        <taxon>Pseudomonas</taxon>
    </lineage>
</organism>
<reference evidence="2" key="1">
    <citation type="submission" date="2012-03" db="EMBL/GenBank/DDBJ databases">
        <title>The genome of cave-isolated P. fluorescens strain R124 demonstrates phenotypic adaptation to the mineral environment.</title>
        <authorList>
            <person name="Barton M.D."/>
            <person name="Petronio M."/>
            <person name="Giarrizzo J.G."/>
            <person name="Bowling B."/>
            <person name="Barton H.A."/>
        </authorList>
    </citation>
    <scope>NUCLEOTIDE SEQUENCE</scope>
    <source>
        <strain evidence="2">R124</strain>
        <plasmid evidence="2">pMP-R124</plasmid>
    </source>
</reference>
<dbReference type="RefSeq" id="WP_003230058.1">
    <property type="nucleotide sequence ID" value="NC_022437.1"/>
</dbReference>
<accession>K0X025</accession>
<dbReference type="EMBL" id="CM001562">
    <property type="protein sequence ID" value="EJZ60969.1"/>
    <property type="molecule type" value="Genomic_DNA"/>
</dbReference>
<evidence type="ECO:0000313" key="2">
    <source>
        <dbReference type="EMBL" id="AFS51724.1"/>
    </source>
</evidence>
<evidence type="ECO:0000313" key="3">
    <source>
        <dbReference type="EMBL" id="EJZ60969.1"/>
    </source>
</evidence>
<reference evidence="3 4" key="2">
    <citation type="submission" date="2012-08" db="EMBL/GenBank/DDBJ databases">
        <title>The genome of cave-isolated P. fluorescens strain R124 demonstrates phenotypic adaptation to the mineral environment.</title>
        <authorList>
            <person name="Barton M.D."/>
            <person name="Petronio M."/>
            <person name="Giarrizzo J.G."/>
            <person name="Bowling B.V."/>
            <person name="Barton H.A."/>
        </authorList>
    </citation>
    <scope>NUCLEOTIDE SEQUENCE [LARGE SCALE GENOMIC DNA]</scope>
    <source>
        <strain evidence="3 4">R124</strain>
        <plasmid evidence="3 4">pMP-R124</plasmid>
    </source>
</reference>
<feature type="region of interest" description="Disordered" evidence="1">
    <location>
        <begin position="83"/>
        <end position="131"/>
    </location>
</feature>
<dbReference type="HOGENOM" id="CLU_1843392_0_0_6"/>
<keyword evidence="2" id="KW-0614">Plasmid</keyword>
<sequence length="131" mass="15099">MSNIEPLGGRVVVSEVLLKLTPKDLAQLPMACKTCPSAMWQITGKPDQPDKLTVRNYCHAMHTFTWDSKTREEILDCDRLYEKENEEEPEDEDDVPPFLRQQRLVQAQEQAQPVRDPAESDPEQFEDELVT</sequence>
<gene>
    <name evidence="2" type="ORF">I1A_000048</name>
</gene>
<evidence type="ECO:0000256" key="1">
    <source>
        <dbReference type="SAM" id="MobiDB-lite"/>
    </source>
</evidence>
<dbReference type="Proteomes" id="UP000006045">
    <property type="component" value="Plasmid pMP-R124"/>
</dbReference>
<feature type="compositionally biased region" description="Low complexity" evidence="1">
    <location>
        <begin position="96"/>
        <end position="112"/>
    </location>
</feature>
<dbReference type="EMBL" id="JQ737005">
    <property type="protein sequence ID" value="AFS51724.1"/>
    <property type="molecule type" value="Genomic_DNA"/>
</dbReference>
<protein>
    <submittedName>
        <fullName evidence="2">Uncharacterized protein</fullName>
    </submittedName>
</protein>
<feature type="compositionally biased region" description="Acidic residues" evidence="1">
    <location>
        <begin position="84"/>
        <end position="95"/>
    </location>
</feature>
<evidence type="ECO:0000313" key="4">
    <source>
        <dbReference type="Proteomes" id="UP000006045"/>
    </source>
</evidence>
<feature type="compositionally biased region" description="Acidic residues" evidence="1">
    <location>
        <begin position="119"/>
        <end position="131"/>
    </location>
</feature>